<comment type="caution">
    <text evidence="3">The sequence shown here is derived from an EMBL/GenBank/DDBJ whole genome shotgun (WGS) entry which is preliminary data.</text>
</comment>
<dbReference type="PANTHER" id="PTHR47667:SF1">
    <property type="entry name" value="REGULATOR OF TY1 TRANSPOSITION PROTEIN 107"/>
    <property type="match status" value="1"/>
</dbReference>
<feature type="compositionally biased region" description="Basic and acidic residues" evidence="1">
    <location>
        <begin position="310"/>
        <end position="320"/>
    </location>
</feature>
<feature type="domain" description="BRCT" evidence="2">
    <location>
        <begin position="383"/>
        <end position="458"/>
    </location>
</feature>
<feature type="compositionally biased region" description="Basic and acidic residues" evidence="1">
    <location>
        <begin position="769"/>
        <end position="779"/>
    </location>
</feature>
<feature type="region of interest" description="Disordered" evidence="1">
    <location>
        <begin position="522"/>
        <end position="996"/>
    </location>
</feature>
<feature type="compositionally biased region" description="Polar residues" evidence="1">
    <location>
        <begin position="593"/>
        <end position="605"/>
    </location>
</feature>
<evidence type="ECO:0000313" key="3">
    <source>
        <dbReference type="EMBL" id="KAJ2931085.1"/>
    </source>
</evidence>
<feature type="compositionally biased region" description="Basic and acidic residues" evidence="1">
    <location>
        <begin position="534"/>
        <end position="544"/>
    </location>
</feature>
<dbReference type="CDD" id="cd18432">
    <property type="entry name" value="BRCT_PAXIP1_rpt6_like"/>
    <property type="match status" value="1"/>
</dbReference>
<protein>
    <recommendedName>
        <fullName evidence="2">BRCT domain-containing protein</fullName>
    </recommendedName>
</protein>
<dbReference type="SMART" id="SM00292">
    <property type="entry name" value="BRCT"/>
    <property type="match status" value="3"/>
</dbReference>
<dbReference type="EMBL" id="JANBPK010000811">
    <property type="protein sequence ID" value="KAJ2931085.1"/>
    <property type="molecule type" value="Genomic_DNA"/>
</dbReference>
<gene>
    <name evidence="3" type="ORF">H1R20_g6001</name>
</gene>
<dbReference type="GO" id="GO:0035361">
    <property type="term" value="C:Cul8-RING ubiquitin ligase complex"/>
    <property type="evidence" value="ECO:0007669"/>
    <property type="project" value="TreeGrafter"/>
</dbReference>
<organism evidence="3 4">
    <name type="scientific">Candolleomyces eurysporus</name>
    <dbReference type="NCBI Taxonomy" id="2828524"/>
    <lineage>
        <taxon>Eukaryota</taxon>
        <taxon>Fungi</taxon>
        <taxon>Dikarya</taxon>
        <taxon>Basidiomycota</taxon>
        <taxon>Agaricomycotina</taxon>
        <taxon>Agaricomycetes</taxon>
        <taxon>Agaricomycetidae</taxon>
        <taxon>Agaricales</taxon>
        <taxon>Agaricineae</taxon>
        <taxon>Psathyrellaceae</taxon>
        <taxon>Candolleomyces</taxon>
    </lineage>
</organism>
<feature type="compositionally biased region" description="Low complexity" evidence="1">
    <location>
        <begin position="962"/>
        <end position="991"/>
    </location>
</feature>
<feature type="region of interest" description="Disordered" evidence="1">
    <location>
        <begin position="291"/>
        <end position="320"/>
    </location>
</feature>
<feature type="compositionally biased region" description="Acidic residues" evidence="1">
    <location>
        <begin position="292"/>
        <end position="309"/>
    </location>
</feature>
<feature type="compositionally biased region" description="Acidic residues" evidence="1">
    <location>
        <begin position="1076"/>
        <end position="1090"/>
    </location>
</feature>
<evidence type="ECO:0000259" key="2">
    <source>
        <dbReference type="PROSITE" id="PS50172"/>
    </source>
</evidence>
<dbReference type="Gene3D" id="3.40.50.10190">
    <property type="entry name" value="BRCT domain"/>
    <property type="match status" value="5"/>
</dbReference>
<dbReference type="GO" id="GO:0006302">
    <property type="term" value="P:double-strand break repair"/>
    <property type="evidence" value="ECO:0007669"/>
    <property type="project" value="TreeGrafter"/>
</dbReference>
<sequence length="1317" mass="143324">MQLFSSIRYYLSPTLTPEKREFLQYTLDNNGARAAESLSEATHVISNSDRFEGWQDVREETVVVTDKWLERSLVLGKPQPPNYYSVDPAMIFSGVIACATELPAQDLEVLSAGILALGGQWRTGLTKEVTHLFAIDNKSSKYSTALHHQDQTHVKVVLPHWFDDSVRLGLGGLATDPYEWPDPPILRNDQGLFMGKKEDGEEDVKVKRATNVETDPLKRSYYSTAIRYIPDPSSSSPVKIPTSSLATSSNIKPVWEGRRILLGRSLMLFKGRRQAVEVGIQRAGGEIVRWDGDEEEDLEEESASSEDTQEAWKRRERERERKEANAVEGCDIYITRWRVGRAYVRAYRCRRTIGTLAWLYHVQSTGTVTSPLDQLLHYPIPNKKIEGFTQHEITVTNYTGEAREYLKKLITTMGAQFTPSMSGKNTALVAATKDGTKASKAQSWSIPVVNHTWLEDCFVQWRNLTLATDKYIKFPPGIDFAKMLGERGVGVGVSGRYYSSGEEGKEDKGGGKLDEEVSELEAVYEGEDEDDETDASRPDVKAELGDEEEELSEGEREDVGMQMEVDIEVPAHHSANDGGNNGERHARSRLQRKNTANTDTQNSVRDANEVSDVLLDGDGDAVMSNPAATPPEDEEDEPPLPPPKKKRGSTTVQAKAGDTAKSASTPKRKGKSANGEGSQTEEEVAPKRPQSKAKAKGDGKAKKVVQEEEEEESEEDEEGGYASSPLKSKSGKTPLKSNAKPTSSKKSPTKPSRSKQQQQPSDSEDDENEVAKHVTKRDEDEPPVTAKKTSAHSISTTTARPKSKSAASSKAPPPPPSEDSEDSDEPPESIFAPTTKKEASIGVVKPKSKVAATSKSDGKASSKPGKGKAKQAVEDEDGDVSMEPAPEEEEEEMPAKKGKKKQPPTKPAASTSTARKRRSLPEDPPPPATSVPGGSKSKKPKSTSGPPAAARPLMAPPPVPPSRASVAPSDVTSTSTTSQTPGKRAAAAKATAKLHDVIMPDVINFESQMRKARKSGGGASGFFVVSGDTPEDDDGPGRRGKKGAAGKGKEKEADGDDGDEKKVAGKRRKRNSDVAAEQEGDEEEDEEEEGNQQKKKRKKGEQENISVGAAKKGGGQATIKLTTTQVQLDDDVIKALNKLGVTMCTRPSECTHLLASAIVRTEKFLVALAGGAFILSKDWALDSAKAGKLLPESKYTLNDPSNKYDLDLEASLNRARKGKLFEGKTFYVAGKSIMSSLPLLKNVVMACGGQLKEVQKLTQRVLSAGPERYAVSSQADVSAWRQLAEQGFTVYSLELVLSGALHQRLNLDEYQLSLEEE</sequence>
<feature type="domain" description="BRCT" evidence="2">
    <location>
        <begin position="87"/>
        <end position="167"/>
    </location>
</feature>
<dbReference type="SUPFAM" id="SSF52113">
    <property type="entry name" value="BRCT domain"/>
    <property type="match status" value="4"/>
</dbReference>
<dbReference type="PROSITE" id="PS50172">
    <property type="entry name" value="BRCT"/>
    <property type="match status" value="4"/>
</dbReference>
<dbReference type="Pfam" id="PF16770">
    <property type="entry name" value="RTT107_BRCT_5"/>
    <property type="match status" value="1"/>
</dbReference>
<dbReference type="Proteomes" id="UP001140091">
    <property type="component" value="Unassembled WGS sequence"/>
</dbReference>
<dbReference type="InterPro" id="IPR036420">
    <property type="entry name" value="BRCT_dom_sf"/>
</dbReference>
<dbReference type="GO" id="GO:0005634">
    <property type="term" value="C:nucleus"/>
    <property type="evidence" value="ECO:0007669"/>
    <property type="project" value="TreeGrafter"/>
</dbReference>
<feature type="compositionally biased region" description="Acidic residues" evidence="1">
    <location>
        <begin position="874"/>
        <end position="892"/>
    </location>
</feature>
<dbReference type="GO" id="GO:1990683">
    <property type="term" value="P:DNA double-strand break attachment to nuclear envelope"/>
    <property type="evidence" value="ECO:0007669"/>
    <property type="project" value="TreeGrafter"/>
</dbReference>
<dbReference type="OrthoDB" id="342264at2759"/>
<dbReference type="InterPro" id="IPR053036">
    <property type="entry name" value="CellCycle_DNARepair_Reg"/>
</dbReference>
<feature type="domain" description="BRCT" evidence="2">
    <location>
        <begin position="1130"/>
        <end position="1197"/>
    </location>
</feature>
<feature type="non-terminal residue" evidence="3">
    <location>
        <position position="1317"/>
    </location>
</feature>
<feature type="region of interest" description="Disordered" evidence="1">
    <location>
        <begin position="1009"/>
        <end position="1114"/>
    </location>
</feature>
<proteinExistence type="predicted"/>
<feature type="compositionally biased region" description="Acidic residues" evidence="1">
    <location>
        <begin position="818"/>
        <end position="827"/>
    </location>
</feature>
<dbReference type="Pfam" id="PF16589">
    <property type="entry name" value="BRCT_2"/>
    <property type="match status" value="1"/>
</dbReference>
<feature type="compositionally biased region" description="Low complexity" evidence="1">
    <location>
        <begin position="942"/>
        <end position="953"/>
    </location>
</feature>
<dbReference type="CDD" id="cd17743">
    <property type="entry name" value="BRCT_BRC1_like_rpt5"/>
    <property type="match status" value="1"/>
</dbReference>
<evidence type="ECO:0000256" key="1">
    <source>
        <dbReference type="SAM" id="MobiDB-lite"/>
    </source>
</evidence>
<reference evidence="3" key="1">
    <citation type="submission" date="2022-06" db="EMBL/GenBank/DDBJ databases">
        <title>Genome Sequence of Candolleomyces eurysporus.</title>
        <authorList>
            <person name="Buettner E."/>
        </authorList>
    </citation>
    <scope>NUCLEOTIDE SEQUENCE</scope>
    <source>
        <strain evidence="3">VTCC 930004</strain>
    </source>
</reference>
<keyword evidence="4" id="KW-1185">Reference proteome</keyword>
<feature type="compositionally biased region" description="Acidic residues" evidence="1">
    <location>
        <begin position="707"/>
        <end position="719"/>
    </location>
</feature>
<feature type="domain" description="BRCT" evidence="2">
    <location>
        <begin position="1"/>
        <end position="86"/>
    </location>
</feature>
<evidence type="ECO:0000313" key="4">
    <source>
        <dbReference type="Proteomes" id="UP001140091"/>
    </source>
</evidence>
<dbReference type="CDD" id="cd18436">
    <property type="entry name" value="BRCT_BRC1_like_rpt2"/>
    <property type="match status" value="1"/>
</dbReference>
<name>A0A9W8MGG2_9AGAR</name>
<dbReference type="InterPro" id="IPR001357">
    <property type="entry name" value="BRCT_dom"/>
</dbReference>
<dbReference type="PANTHER" id="PTHR47667">
    <property type="entry name" value="REGULATOR OF TY1 TRANSPOSITION PROTEIN 107"/>
    <property type="match status" value="1"/>
</dbReference>
<feature type="compositionally biased region" description="Acidic residues" evidence="1">
    <location>
        <begin position="522"/>
        <end position="533"/>
    </location>
</feature>
<dbReference type="Pfam" id="PF12738">
    <property type="entry name" value="PTCB-BRCT"/>
    <property type="match status" value="2"/>
</dbReference>
<feature type="compositionally biased region" description="Polar residues" evidence="1">
    <location>
        <begin position="787"/>
        <end position="800"/>
    </location>
</feature>
<feature type="compositionally biased region" description="Low complexity" evidence="1">
    <location>
        <begin position="740"/>
        <end position="761"/>
    </location>
</feature>
<accession>A0A9W8MGG2</accession>
<feature type="compositionally biased region" description="Basic and acidic residues" evidence="1">
    <location>
        <begin position="695"/>
        <end position="706"/>
    </location>
</feature>